<dbReference type="EMBL" id="WJBC01000011">
    <property type="protein sequence ID" value="MBC3804573.1"/>
    <property type="molecule type" value="Genomic_DNA"/>
</dbReference>
<dbReference type="RefSeq" id="WP_186842455.1">
    <property type="nucleotide sequence ID" value="NZ_WJBC01000011.1"/>
</dbReference>
<feature type="domain" description="Virulence-associated protein E-like" evidence="1">
    <location>
        <begin position="476"/>
        <end position="693"/>
    </location>
</feature>
<dbReference type="PANTHER" id="PTHR34985">
    <property type="entry name" value="SLR0554 PROTEIN"/>
    <property type="match status" value="1"/>
</dbReference>
<dbReference type="PANTHER" id="PTHR34985:SF1">
    <property type="entry name" value="SLR0554 PROTEIN"/>
    <property type="match status" value="1"/>
</dbReference>
<protein>
    <submittedName>
        <fullName evidence="2">Virulence-associated protein E</fullName>
    </submittedName>
</protein>
<evidence type="ECO:0000259" key="1">
    <source>
        <dbReference type="Pfam" id="PF05272"/>
    </source>
</evidence>
<sequence length="802" mass="91167">MINDKKLKISTAGSRKATTWITQELYWSEFVEKIRNPVRSAETLQQYLGYNKGAQDDLKDVGGFVGGQLSQNRRKNENVVDRSLITLDMDNIPSEGTTSILQCLGSQNFAYAVYSTRKHEPVKPRLRIVMPLDQPCSADEYEPIARKLASILGIEFCDPTTFEASRLMYWPSCCSDSQYIFHYSDSPFLSKDGLLSLYTDWKDVSQWPTVPGELQNHEKRAKKQENPRNKKGVVGAFCKVYNVETAIAAFLPDKYTQTDLPDRYTFAEGSTTGGAIIYEGGDFLFSHHATDPCSGKLVNAFDLVRLHKFGDQDNEAAPGTPVNKLPSYKAMCEFAVADQAVTGLIDRERYEQVVEDFAGVNIDVAAGDLDWMRQLEKVSTTGLPTKTVDNVLIILENDPRLKGKLAFDEFANRVLAMGALPWDERPERRAWSDPDDSAIYHYLEKTHKIKVSDRDMKAAMTICSRRHKFNDVKDYLTGLTWDGIKRLDTLLIDYFGAEDNIYTRAVMRKSLAAAVARTMFPGTKFDCMLVLGGLQGIGKSTFFRLLGRKWYSDSLQTFEGKEASEMIQGIWINELGELASMNRSEINAVKLFLSRTEDIYREPYGRRTGIYPRRCVFFGTTNDTEYLRDTTGNRRFWPVDLGITDSTKNVFTDLDGEVDQIWAEAYVAWQLGERLYLTGDVEAMAKEIQEDHKESNPKEGMIIEFLKKKVPPNWDKRSLSERRMFWASEQMQSGCELVERDRVCAAEIWCECLGGDPKQMKRQDSKEINNILSGIKGLKKHKSTQRFGKLYGIQKGFVVCKP</sequence>
<keyword evidence="3" id="KW-1185">Reference proteome</keyword>
<evidence type="ECO:0000313" key="3">
    <source>
        <dbReference type="Proteomes" id="UP000603234"/>
    </source>
</evidence>
<organism evidence="2 3">
    <name type="scientific">Acetobacterium fimetarium</name>
    <dbReference type="NCBI Taxonomy" id="52691"/>
    <lineage>
        <taxon>Bacteria</taxon>
        <taxon>Bacillati</taxon>
        <taxon>Bacillota</taxon>
        <taxon>Clostridia</taxon>
        <taxon>Eubacteriales</taxon>
        <taxon>Eubacteriaceae</taxon>
        <taxon>Acetobacterium</taxon>
    </lineage>
</organism>
<gene>
    <name evidence="2" type="ORF">GH808_09035</name>
</gene>
<dbReference type="Pfam" id="PF05272">
    <property type="entry name" value="VapE-like_dom"/>
    <property type="match status" value="1"/>
</dbReference>
<reference evidence="2 3" key="1">
    <citation type="journal article" date="2020" name="mSystems">
        <title>Defining Genomic and Predicted Metabolic Features of the Acetobacterium Genus.</title>
        <authorList>
            <person name="Ross D.E."/>
            <person name="Marshall C.W."/>
            <person name="Gulliver D."/>
            <person name="May H.D."/>
            <person name="Norman R.S."/>
        </authorList>
    </citation>
    <scope>NUCLEOTIDE SEQUENCE [LARGE SCALE GENOMIC DNA]</scope>
    <source>
        <strain evidence="2 3">DSM 8238</strain>
    </source>
</reference>
<dbReference type="InterPro" id="IPR007936">
    <property type="entry name" value="VapE-like_dom"/>
</dbReference>
<comment type="caution">
    <text evidence="2">The sequence shown here is derived from an EMBL/GenBank/DDBJ whole genome shotgun (WGS) entry which is preliminary data.</text>
</comment>
<name>A0ABR6WVB9_9FIRM</name>
<evidence type="ECO:0000313" key="2">
    <source>
        <dbReference type="EMBL" id="MBC3804573.1"/>
    </source>
</evidence>
<accession>A0ABR6WVB9</accession>
<dbReference type="Proteomes" id="UP000603234">
    <property type="component" value="Unassembled WGS sequence"/>
</dbReference>
<proteinExistence type="predicted"/>